<dbReference type="SUPFAM" id="SSF46785">
    <property type="entry name" value="Winged helix' DNA-binding domain"/>
    <property type="match status" value="1"/>
</dbReference>
<evidence type="ECO:0000256" key="2">
    <source>
        <dbReference type="ARBA" id="ARBA00022692"/>
    </source>
</evidence>
<evidence type="ECO:0000256" key="4">
    <source>
        <dbReference type="ARBA" id="ARBA00023136"/>
    </source>
</evidence>
<organism evidence="6 7">
    <name type="scientific">Streptomyces yaanensis</name>
    <dbReference type="NCBI Taxonomy" id="1142239"/>
    <lineage>
        <taxon>Bacteria</taxon>
        <taxon>Bacillati</taxon>
        <taxon>Actinomycetota</taxon>
        <taxon>Actinomycetes</taxon>
        <taxon>Kitasatosporales</taxon>
        <taxon>Streptomycetaceae</taxon>
        <taxon>Streptomyces</taxon>
    </lineage>
</organism>
<accession>A0ABV7SMC7</accession>
<feature type="transmembrane region" description="Helical" evidence="5">
    <location>
        <begin position="105"/>
        <end position="123"/>
    </location>
</feature>
<dbReference type="Gene3D" id="1.20.1250.20">
    <property type="entry name" value="MFS general substrate transporter like domains"/>
    <property type="match status" value="1"/>
</dbReference>
<comment type="subcellular location">
    <subcellularLocation>
        <location evidence="1">Membrane</location>
        <topology evidence="1">Multi-pass membrane protein</topology>
    </subcellularLocation>
</comment>
<evidence type="ECO:0000256" key="3">
    <source>
        <dbReference type="ARBA" id="ARBA00022989"/>
    </source>
</evidence>
<evidence type="ECO:0000256" key="5">
    <source>
        <dbReference type="SAM" id="Phobius"/>
    </source>
</evidence>
<keyword evidence="7" id="KW-1185">Reference proteome</keyword>
<dbReference type="Gene3D" id="1.10.10.10">
    <property type="entry name" value="Winged helix-like DNA-binding domain superfamily/Winged helix DNA-binding domain"/>
    <property type="match status" value="1"/>
</dbReference>
<sequence>MFVLGLGIGLCMQVLTIVVQNTVPYAQLGTATSGVTFFRTLGSTFGAAVFGTLYNSDLGPTLKEALAAVPGVPAEAVQSPAGVKALRAAQAAPIIDAYADAINHVFLWVVPVALVGFAAAWFLKEMPLRDSARAGATDLGEGFAAPDSADRVAQLERSVAAVMRKPRREDDGTPQRILADSGSRLTPGQAWVLGQTYVRSRIWGGGATIHAIARAHRVPGDVVEPVFSGVARAGYVQIDDGRVQLTPAGEGELQLLRAAWRRWLDTRLDDWSVTDPDDRAFLEQALDNIATRLLDEEQTRWGRSGV</sequence>
<dbReference type="InterPro" id="IPR036259">
    <property type="entry name" value="MFS_trans_sf"/>
</dbReference>
<protein>
    <submittedName>
        <fullName evidence="6">Uncharacterized protein</fullName>
    </submittedName>
</protein>
<keyword evidence="3 5" id="KW-1133">Transmembrane helix</keyword>
<evidence type="ECO:0000313" key="6">
    <source>
        <dbReference type="EMBL" id="MFC3577477.1"/>
    </source>
</evidence>
<keyword evidence="4 5" id="KW-0472">Membrane</keyword>
<evidence type="ECO:0000256" key="1">
    <source>
        <dbReference type="ARBA" id="ARBA00004141"/>
    </source>
</evidence>
<gene>
    <name evidence="6" type="ORF">ACFOZ0_30255</name>
</gene>
<name>A0ABV7SMC7_9ACTN</name>
<dbReference type="Proteomes" id="UP001595701">
    <property type="component" value="Unassembled WGS sequence"/>
</dbReference>
<dbReference type="RefSeq" id="WP_386276341.1">
    <property type="nucleotide sequence ID" value="NZ_JBHRWR010000033.1"/>
</dbReference>
<dbReference type="EMBL" id="JBHRWR010000033">
    <property type="protein sequence ID" value="MFC3577477.1"/>
    <property type="molecule type" value="Genomic_DNA"/>
</dbReference>
<evidence type="ECO:0000313" key="7">
    <source>
        <dbReference type="Proteomes" id="UP001595701"/>
    </source>
</evidence>
<dbReference type="SUPFAM" id="SSF103473">
    <property type="entry name" value="MFS general substrate transporter"/>
    <property type="match status" value="1"/>
</dbReference>
<keyword evidence="2 5" id="KW-0812">Transmembrane</keyword>
<dbReference type="InterPro" id="IPR036388">
    <property type="entry name" value="WH-like_DNA-bd_sf"/>
</dbReference>
<reference evidence="7" key="1">
    <citation type="journal article" date="2019" name="Int. J. Syst. Evol. Microbiol.">
        <title>The Global Catalogue of Microorganisms (GCM) 10K type strain sequencing project: providing services to taxonomists for standard genome sequencing and annotation.</title>
        <authorList>
            <consortium name="The Broad Institute Genomics Platform"/>
            <consortium name="The Broad Institute Genome Sequencing Center for Infectious Disease"/>
            <person name="Wu L."/>
            <person name="Ma J."/>
        </authorList>
    </citation>
    <scope>NUCLEOTIDE SEQUENCE [LARGE SCALE GENOMIC DNA]</scope>
    <source>
        <strain evidence="7">CGMCC 4.7035</strain>
    </source>
</reference>
<dbReference type="InterPro" id="IPR036390">
    <property type="entry name" value="WH_DNA-bd_sf"/>
</dbReference>
<dbReference type="PANTHER" id="PTHR23501:SF197">
    <property type="entry name" value="COMD"/>
    <property type="match status" value="1"/>
</dbReference>
<proteinExistence type="predicted"/>
<comment type="caution">
    <text evidence="6">The sequence shown here is derived from an EMBL/GenBank/DDBJ whole genome shotgun (WGS) entry which is preliminary data.</text>
</comment>
<dbReference type="PANTHER" id="PTHR23501">
    <property type="entry name" value="MAJOR FACILITATOR SUPERFAMILY"/>
    <property type="match status" value="1"/>
</dbReference>